<feature type="transmembrane region" description="Helical" evidence="7">
    <location>
        <begin position="125"/>
        <end position="143"/>
    </location>
</feature>
<evidence type="ECO:0000256" key="4">
    <source>
        <dbReference type="ARBA" id="ARBA00022847"/>
    </source>
</evidence>
<dbReference type="GO" id="GO:0034755">
    <property type="term" value="P:iron ion transmembrane transport"/>
    <property type="evidence" value="ECO:0007669"/>
    <property type="project" value="TreeGrafter"/>
</dbReference>
<keyword evidence="2" id="KW-0813">Transport</keyword>
<keyword evidence="4" id="KW-0769">Symport</keyword>
<dbReference type="Pfam" id="PF01566">
    <property type="entry name" value="Nramp"/>
    <property type="match status" value="1"/>
</dbReference>
<name>A0A2W5WE27_9CAUL</name>
<keyword evidence="6 7" id="KW-0472">Membrane</keyword>
<evidence type="ECO:0000313" key="8">
    <source>
        <dbReference type="EMBL" id="PZR31868.1"/>
    </source>
</evidence>
<organism evidence="8 9">
    <name type="scientific">Caulobacter segnis</name>
    <dbReference type="NCBI Taxonomy" id="88688"/>
    <lineage>
        <taxon>Bacteria</taxon>
        <taxon>Pseudomonadati</taxon>
        <taxon>Pseudomonadota</taxon>
        <taxon>Alphaproteobacteria</taxon>
        <taxon>Caulobacterales</taxon>
        <taxon>Caulobacteraceae</taxon>
        <taxon>Caulobacter</taxon>
    </lineage>
</organism>
<evidence type="ECO:0000256" key="7">
    <source>
        <dbReference type="SAM" id="Phobius"/>
    </source>
</evidence>
<proteinExistence type="predicted"/>
<evidence type="ECO:0000256" key="2">
    <source>
        <dbReference type="ARBA" id="ARBA00022448"/>
    </source>
</evidence>
<dbReference type="GO" id="GO:0005384">
    <property type="term" value="F:manganese ion transmembrane transporter activity"/>
    <property type="evidence" value="ECO:0007669"/>
    <property type="project" value="TreeGrafter"/>
</dbReference>
<feature type="transmembrane region" description="Helical" evidence="7">
    <location>
        <begin position="242"/>
        <end position="264"/>
    </location>
</feature>
<feature type="transmembrane region" description="Helical" evidence="7">
    <location>
        <begin position="336"/>
        <end position="355"/>
    </location>
</feature>
<keyword evidence="5 7" id="KW-1133">Transmembrane helix</keyword>
<dbReference type="RefSeq" id="WP_304281047.1">
    <property type="nucleotide sequence ID" value="NZ_QFQZ01000074.1"/>
</dbReference>
<feature type="transmembrane region" description="Helical" evidence="7">
    <location>
        <begin position="401"/>
        <end position="420"/>
    </location>
</feature>
<dbReference type="GO" id="GO:0005886">
    <property type="term" value="C:plasma membrane"/>
    <property type="evidence" value="ECO:0007669"/>
    <property type="project" value="TreeGrafter"/>
</dbReference>
<gene>
    <name evidence="8" type="ORF">DI526_18270</name>
</gene>
<dbReference type="GO" id="GO:0015293">
    <property type="term" value="F:symporter activity"/>
    <property type="evidence" value="ECO:0007669"/>
    <property type="project" value="UniProtKB-KW"/>
</dbReference>
<dbReference type="PANTHER" id="PTHR11706">
    <property type="entry name" value="SOLUTE CARRIER PROTEIN FAMILY 11 MEMBER"/>
    <property type="match status" value="1"/>
</dbReference>
<dbReference type="PANTHER" id="PTHR11706:SF33">
    <property type="entry name" value="NATURAL RESISTANCE-ASSOCIATED MACROPHAGE PROTEIN 2"/>
    <property type="match status" value="1"/>
</dbReference>
<dbReference type="EMBL" id="QFQZ01000074">
    <property type="protein sequence ID" value="PZR31868.1"/>
    <property type="molecule type" value="Genomic_DNA"/>
</dbReference>
<feature type="transmembrane region" description="Helical" evidence="7">
    <location>
        <begin position="87"/>
        <end position="105"/>
    </location>
</feature>
<keyword evidence="3 7" id="KW-0812">Transmembrane</keyword>
<evidence type="ECO:0000256" key="1">
    <source>
        <dbReference type="ARBA" id="ARBA00004141"/>
    </source>
</evidence>
<dbReference type="InterPro" id="IPR001046">
    <property type="entry name" value="NRAMP_fam"/>
</dbReference>
<dbReference type="NCBIfam" id="NF037982">
    <property type="entry name" value="Nramp_1"/>
    <property type="match status" value="1"/>
</dbReference>
<accession>A0A2W5WE27</accession>
<evidence type="ECO:0000256" key="6">
    <source>
        <dbReference type="ARBA" id="ARBA00023136"/>
    </source>
</evidence>
<feature type="transmembrane region" description="Helical" evidence="7">
    <location>
        <begin position="361"/>
        <end position="380"/>
    </location>
</feature>
<evidence type="ECO:0000256" key="5">
    <source>
        <dbReference type="ARBA" id="ARBA00022989"/>
    </source>
</evidence>
<feature type="transmembrane region" description="Helical" evidence="7">
    <location>
        <begin position="150"/>
        <end position="167"/>
    </location>
</feature>
<feature type="transmembrane region" description="Helical" evidence="7">
    <location>
        <begin position="47"/>
        <end position="66"/>
    </location>
</feature>
<feature type="transmembrane region" description="Helical" evidence="7">
    <location>
        <begin position="289"/>
        <end position="315"/>
    </location>
</feature>
<feature type="transmembrane region" description="Helical" evidence="7">
    <location>
        <begin position="187"/>
        <end position="206"/>
    </location>
</feature>
<comment type="subcellular location">
    <subcellularLocation>
        <location evidence="1">Membrane</location>
        <topology evidence="1">Multi-pass membrane protein</topology>
    </subcellularLocation>
</comment>
<evidence type="ECO:0000313" key="9">
    <source>
        <dbReference type="Proteomes" id="UP000249393"/>
    </source>
</evidence>
<evidence type="ECO:0000256" key="3">
    <source>
        <dbReference type="ARBA" id="ARBA00022692"/>
    </source>
</evidence>
<protein>
    <submittedName>
        <fullName evidence="8">Iron transporter</fullName>
    </submittedName>
</protein>
<dbReference type="AlphaFoldDB" id="A0A2W5WE27"/>
<dbReference type="GO" id="GO:0015086">
    <property type="term" value="F:cadmium ion transmembrane transporter activity"/>
    <property type="evidence" value="ECO:0007669"/>
    <property type="project" value="TreeGrafter"/>
</dbReference>
<reference evidence="8 9" key="1">
    <citation type="submission" date="2017-08" db="EMBL/GenBank/DDBJ databases">
        <title>Infants hospitalized years apart are colonized by the same room-sourced microbial strains.</title>
        <authorList>
            <person name="Brooks B."/>
            <person name="Olm M.R."/>
            <person name="Firek B.A."/>
            <person name="Baker R."/>
            <person name="Thomas B.C."/>
            <person name="Morowitz M.J."/>
            <person name="Banfield J.F."/>
        </authorList>
    </citation>
    <scope>NUCLEOTIDE SEQUENCE [LARGE SCALE GENOMIC DNA]</scope>
    <source>
        <strain evidence="8">S2_003_000_R2_4</strain>
    </source>
</reference>
<comment type="caution">
    <text evidence="8">The sequence shown here is derived from an EMBL/GenBank/DDBJ whole genome shotgun (WGS) entry which is preliminary data.</text>
</comment>
<dbReference type="Proteomes" id="UP000249393">
    <property type="component" value="Unassembled WGS sequence"/>
</dbReference>
<sequence>MPSTDSALPTPKVLRNLGPGLITGAADDDPSGIATYSQAGAQFGLNMLWTVVLTYPLMVAIQSISARIGRVTGHGLSTNLARVFPRWLVMGLVALLFIGNAINIGADLAAMGAAARLVTGWNEHALTIGFAVVSLTLQVFVPYHRYVKLLKWLTMALFAYVAVVFTVKIDWAQVALHTIAPQLPKSGWIVMVVAVFGTTISPYLFFWQSSEEVEEEEAKGEAPLIENPRKARAELERIRWDTLVGMGVSNLIAFFIILTTAVTLHARGVTDIQTSAQAAEALRPVAGELAFFLFALGIVGTGLLAVPVLAGSVGYALGELRGWKCGLEHKPTEAKAFYIVIATAVVMGLLVDYSGLDPIKALFWSAVINGVISVPIMAAMMVVASRKAQMGIFVATPAQKIFGWVATAVMAAAVIGMFVAA</sequence>